<proteinExistence type="predicted"/>
<protein>
    <submittedName>
        <fullName evidence="1">Uncharacterized protein</fullName>
    </submittedName>
</protein>
<dbReference type="EMBL" id="LBNQ01000009">
    <property type="protein sequence ID" value="KKW69195.1"/>
    <property type="molecule type" value="Genomic_DNA"/>
</dbReference>
<dbReference type="PANTHER" id="PTHR47197">
    <property type="entry name" value="PROTEIN NIRF"/>
    <property type="match status" value="1"/>
</dbReference>
<name>A0A0U1Q3H6_9BURK</name>
<dbReference type="PATRIC" id="fig|1610491.3.peg.267"/>
<dbReference type="Proteomes" id="UP000050580">
    <property type="component" value="Unassembled WGS sequence"/>
</dbReference>
<evidence type="ECO:0000313" key="1">
    <source>
        <dbReference type="EMBL" id="KKW69195.1"/>
    </source>
</evidence>
<evidence type="ECO:0000313" key="2">
    <source>
        <dbReference type="Proteomes" id="UP000050580"/>
    </source>
</evidence>
<keyword evidence="2" id="KW-1185">Reference proteome</keyword>
<dbReference type="InterPro" id="IPR011048">
    <property type="entry name" value="Haem_d1_sf"/>
</dbReference>
<organism evidence="1 2">
    <name type="scientific">Lampropedia cohaerens</name>
    <dbReference type="NCBI Taxonomy" id="1610491"/>
    <lineage>
        <taxon>Bacteria</taxon>
        <taxon>Pseudomonadati</taxon>
        <taxon>Pseudomonadota</taxon>
        <taxon>Betaproteobacteria</taxon>
        <taxon>Burkholderiales</taxon>
        <taxon>Comamonadaceae</taxon>
        <taxon>Lampropedia</taxon>
    </lineage>
</organism>
<dbReference type="Gene3D" id="2.130.10.10">
    <property type="entry name" value="YVTN repeat-like/Quinoprotein amine dehydrogenase"/>
    <property type="match status" value="1"/>
</dbReference>
<dbReference type="InterPro" id="IPR015943">
    <property type="entry name" value="WD40/YVTN_repeat-like_dom_sf"/>
</dbReference>
<dbReference type="STRING" id="1610491.AAV94_01295"/>
<sequence length="452" mass="47197">MALCASHATGATAQFSAPDADFAGQVRVIESPVVLPGNTVKIAGSNFTPGQQVRFFYENVEIVSPATKVDDEGKFTVETSIPAGAVPGRHPIVVSATNPNAALVYPLKVSPDIPLSGAEQFNVTSRKVVSGLYQAAYSPKSKALFVTASVGRPPIGESALVKLNPDTLEIIAQVAPQAAPPRRNADGKELSGGLYGVYGIGVDDANGTVWTTVTRQNTVAVYKQDDLALVKQFPSGEVAHSRDVVIDTQHGKAYVSTSFSPEIEVFDTKKLEKIATIAPETTVRGPNARPFGSMSLALDQAASRLYVVSATGEIGIVNTQTDSVEKVIPVKGVFSPSGIAFDPATKRAFVAAQGSDNVAIVDVESGETLHNVLVGAGALNVAFDPVSKLAYVTNRGAGTITALNSDGEIVANLDGGPQPNHATVGSDGVVYVVNKGRAEDPASNQVHRIQRK</sequence>
<dbReference type="PANTHER" id="PTHR47197:SF3">
    <property type="entry name" value="DIHYDRO-HEME D1 DEHYDROGENASE"/>
    <property type="match status" value="1"/>
</dbReference>
<dbReference type="InterPro" id="IPR013783">
    <property type="entry name" value="Ig-like_fold"/>
</dbReference>
<dbReference type="SUPFAM" id="SSF51004">
    <property type="entry name" value="C-terminal (heme d1) domain of cytochrome cd1-nitrite reductase"/>
    <property type="match status" value="1"/>
</dbReference>
<comment type="caution">
    <text evidence="1">The sequence shown here is derived from an EMBL/GenBank/DDBJ whole genome shotgun (WGS) entry which is preliminary data.</text>
</comment>
<dbReference type="InterPro" id="IPR051200">
    <property type="entry name" value="Host-pathogen_enzymatic-act"/>
</dbReference>
<dbReference type="AlphaFoldDB" id="A0A0U1Q3H6"/>
<reference evidence="1 2" key="1">
    <citation type="submission" date="2015-05" db="EMBL/GenBank/DDBJ databases">
        <title>Draft genome sequence of Lampropedia sp. CT6, isolated from the microbial mat of a hot water spring, located at Manikaran, India.</title>
        <authorList>
            <person name="Tripathi C."/>
            <person name="Rani P."/>
            <person name="Mahato N.K."/>
            <person name="Lal R."/>
        </authorList>
    </citation>
    <scope>NUCLEOTIDE SEQUENCE [LARGE SCALE GENOMIC DNA]</scope>
    <source>
        <strain evidence="1 2">CT6</strain>
    </source>
</reference>
<dbReference type="Gene3D" id="2.60.40.10">
    <property type="entry name" value="Immunoglobulins"/>
    <property type="match status" value="1"/>
</dbReference>
<accession>A0A0U1Q3H6</accession>
<gene>
    <name evidence="1" type="ORF">AAV94_01295</name>
</gene>